<protein>
    <submittedName>
        <fullName evidence="2">Uncharacterized protein</fullName>
    </submittedName>
</protein>
<gene>
    <name evidence="2" type="ORF">CXG81DRAFT_28718</name>
</gene>
<keyword evidence="3" id="KW-1185">Reference proteome</keyword>
<organism evidence="2 3">
    <name type="scientific">Caulochytrium protostelioides</name>
    <dbReference type="NCBI Taxonomy" id="1555241"/>
    <lineage>
        <taxon>Eukaryota</taxon>
        <taxon>Fungi</taxon>
        <taxon>Fungi incertae sedis</taxon>
        <taxon>Chytridiomycota</taxon>
        <taxon>Chytridiomycota incertae sedis</taxon>
        <taxon>Chytridiomycetes</taxon>
        <taxon>Caulochytriales</taxon>
        <taxon>Caulochytriaceae</taxon>
        <taxon>Caulochytrium</taxon>
    </lineage>
</organism>
<accession>A0A4P9WYD2</accession>
<reference evidence="3" key="1">
    <citation type="journal article" date="2018" name="Nat. Microbiol.">
        <title>Leveraging single-cell genomics to expand the fungal tree of life.</title>
        <authorList>
            <person name="Ahrendt S.R."/>
            <person name="Quandt C.A."/>
            <person name="Ciobanu D."/>
            <person name="Clum A."/>
            <person name="Salamov A."/>
            <person name="Andreopoulos B."/>
            <person name="Cheng J.F."/>
            <person name="Woyke T."/>
            <person name="Pelin A."/>
            <person name="Henrissat B."/>
            <person name="Reynolds N.K."/>
            <person name="Benny G.L."/>
            <person name="Smith M.E."/>
            <person name="James T.Y."/>
            <person name="Grigoriev I.V."/>
        </authorList>
    </citation>
    <scope>NUCLEOTIDE SEQUENCE [LARGE SCALE GENOMIC DNA]</scope>
    <source>
        <strain evidence="3">ATCC 52028</strain>
    </source>
</reference>
<feature type="region of interest" description="Disordered" evidence="1">
    <location>
        <begin position="171"/>
        <end position="222"/>
    </location>
</feature>
<feature type="region of interest" description="Disordered" evidence="1">
    <location>
        <begin position="69"/>
        <end position="93"/>
    </location>
</feature>
<dbReference type="EMBL" id="ML014431">
    <property type="protein sequence ID" value="RKO98454.1"/>
    <property type="molecule type" value="Genomic_DNA"/>
</dbReference>
<name>A0A4P9WYD2_9FUNG</name>
<evidence type="ECO:0000256" key="1">
    <source>
        <dbReference type="SAM" id="MobiDB-lite"/>
    </source>
</evidence>
<feature type="compositionally biased region" description="Low complexity" evidence="1">
    <location>
        <begin position="82"/>
        <end position="93"/>
    </location>
</feature>
<evidence type="ECO:0000313" key="2">
    <source>
        <dbReference type="EMBL" id="RKO98454.1"/>
    </source>
</evidence>
<evidence type="ECO:0000313" key="3">
    <source>
        <dbReference type="Proteomes" id="UP000274922"/>
    </source>
</evidence>
<sequence>MAVASTGAEGGAGHTAARPHVLAMTPMSSPGAQDIDVDDVMDVGIPISQFDTQATAMSFRVKRKKSRLFGQGRGPSEAHDTLGPGLRRSGSTSSLTLWQRVRVALGRDGRSSRGSQDVDFDVFAGDTYESSSCVDMDDVTDTGALVPGARATIRQRLREHHHMLAELGGVDDPAIGKLPGGRSLNRACGSQPGPQDPGGYPPTEPKATESARPGCVPRRMWS</sequence>
<proteinExistence type="predicted"/>
<dbReference type="AlphaFoldDB" id="A0A4P9WYD2"/>
<dbReference type="Proteomes" id="UP000274922">
    <property type="component" value="Unassembled WGS sequence"/>
</dbReference>